<organism evidence="1 2">
    <name type="scientific">Electrophorus voltai</name>
    <dbReference type="NCBI Taxonomy" id="2609070"/>
    <lineage>
        <taxon>Eukaryota</taxon>
        <taxon>Metazoa</taxon>
        <taxon>Chordata</taxon>
        <taxon>Craniata</taxon>
        <taxon>Vertebrata</taxon>
        <taxon>Euteleostomi</taxon>
        <taxon>Actinopterygii</taxon>
        <taxon>Neopterygii</taxon>
        <taxon>Teleostei</taxon>
        <taxon>Ostariophysi</taxon>
        <taxon>Gymnotiformes</taxon>
        <taxon>Gymnotoidei</taxon>
        <taxon>Gymnotidae</taxon>
        <taxon>Electrophorus</taxon>
    </lineage>
</organism>
<dbReference type="SUPFAM" id="SSF55729">
    <property type="entry name" value="Acyl-CoA N-acyltransferases (Nat)"/>
    <property type="match status" value="1"/>
</dbReference>
<accession>A0AAD8ZGI2</accession>
<dbReference type="EMBL" id="JAROKS010000012">
    <property type="protein sequence ID" value="KAK1799032.1"/>
    <property type="molecule type" value="Genomic_DNA"/>
</dbReference>
<protein>
    <recommendedName>
        <fullName evidence="3">Protein NATD1</fullName>
    </recommendedName>
</protein>
<evidence type="ECO:0008006" key="3">
    <source>
        <dbReference type="Google" id="ProtNLM"/>
    </source>
</evidence>
<dbReference type="InterPro" id="IPR016181">
    <property type="entry name" value="Acyl_CoA_acyltransferase"/>
</dbReference>
<dbReference type="Proteomes" id="UP001239994">
    <property type="component" value="Unassembled WGS sequence"/>
</dbReference>
<dbReference type="AlphaFoldDB" id="A0AAD8ZGI2"/>
<comment type="caution">
    <text evidence="1">The sequence shown here is derived from an EMBL/GenBank/DDBJ whole genome shotgun (WGS) entry which is preliminary data.</text>
</comment>
<name>A0AAD8ZGI2_9TELE</name>
<keyword evidence="2" id="KW-1185">Reference proteome</keyword>
<evidence type="ECO:0000313" key="2">
    <source>
        <dbReference type="Proteomes" id="UP001239994"/>
    </source>
</evidence>
<dbReference type="PANTHER" id="PTHR31435">
    <property type="entry name" value="PROTEIN NATD1"/>
    <property type="match status" value="1"/>
</dbReference>
<proteinExistence type="predicted"/>
<reference evidence="1" key="1">
    <citation type="submission" date="2023-03" db="EMBL/GenBank/DDBJ databases">
        <title>Electrophorus voltai genome.</title>
        <authorList>
            <person name="Bian C."/>
        </authorList>
    </citation>
    <scope>NUCLEOTIDE SEQUENCE</scope>
    <source>
        <strain evidence="1">CB-2022</strain>
        <tissue evidence="1">Muscle</tissue>
    </source>
</reference>
<dbReference type="InterPro" id="IPR045057">
    <property type="entry name" value="Gcn5-rel_NAT"/>
</dbReference>
<dbReference type="PANTHER" id="PTHR31435:SF9">
    <property type="entry name" value="PROTEIN NATD1"/>
    <property type="match status" value="1"/>
</dbReference>
<sequence length="122" mass="14084">MGLHRPLSQNNFPICILSLIQFRMSKSPFCVLNNEPYRVIHDRQRRCFTVRLEHEGTVDSAMLKYTYKNDGHVHLLSTVVPGPFRGKGVAAHLAKIQFSVVSTCFPIGEWKRCHCTLCKYYK</sequence>
<dbReference type="Gene3D" id="3.40.630.30">
    <property type="match status" value="1"/>
</dbReference>
<evidence type="ECO:0000313" key="1">
    <source>
        <dbReference type="EMBL" id="KAK1799032.1"/>
    </source>
</evidence>
<gene>
    <name evidence="1" type="ORF">P4O66_007296</name>
</gene>